<dbReference type="EMBL" id="CP030140">
    <property type="protein sequence ID" value="AWX69488.1"/>
    <property type="molecule type" value="Genomic_DNA"/>
</dbReference>
<dbReference type="GO" id="GO:0000049">
    <property type="term" value="F:tRNA binding"/>
    <property type="evidence" value="ECO:0007669"/>
    <property type="project" value="UniProtKB-UniRule"/>
</dbReference>
<dbReference type="PROSITE" id="PS01195">
    <property type="entry name" value="PEPT_TRNA_HYDROL_1"/>
    <property type="match status" value="1"/>
</dbReference>
<feature type="site" description="Stabilizes the basic form of H active site to accept a proton" evidence="8">
    <location>
        <position position="87"/>
    </location>
</feature>
<dbReference type="SUPFAM" id="SSF53178">
    <property type="entry name" value="Peptidyl-tRNA hydrolase-like"/>
    <property type="match status" value="1"/>
</dbReference>
<dbReference type="RefSeq" id="WP_033178533.1">
    <property type="nucleotide sequence ID" value="NZ_CP030140.1"/>
</dbReference>
<keyword evidence="2 8" id="KW-0820">tRNA-binding</keyword>
<dbReference type="PROSITE" id="PS01196">
    <property type="entry name" value="PEPT_TRNA_HYDROL_2"/>
    <property type="match status" value="1"/>
</dbReference>
<dbReference type="CDD" id="cd00462">
    <property type="entry name" value="PTH"/>
    <property type="match status" value="1"/>
</dbReference>
<keyword evidence="4 8" id="KW-0694">RNA-binding</keyword>
<dbReference type="GO" id="GO:0006515">
    <property type="term" value="P:protein quality control for misfolded or incompletely synthesized proteins"/>
    <property type="evidence" value="ECO:0007669"/>
    <property type="project" value="UniProtKB-UniRule"/>
</dbReference>
<comment type="subunit">
    <text evidence="8">Monomer.</text>
</comment>
<dbReference type="NCBIfam" id="TIGR00447">
    <property type="entry name" value="pth"/>
    <property type="match status" value="1"/>
</dbReference>
<evidence type="ECO:0000256" key="6">
    <source>
        <dbReference type="ARBA" id="ARBA00048707"/>
    </source>
</evidence>
<evidence type="ECO:0000256" key="1">
    <source>
        <dbReference type="ARBA" id="ARBA00013260"/>
    </source>
</evidence>
<evidence type="ECO:0000256" key="2">
    <source>
        <dbReference type="ARBA" id="ARBA00022555"/>
    </source>
</evidence>
<gene>
    <name evidence="8" type="primary">pth</name>
    <name evidence="11" type="ORF">DP065_01845</name>
</gene>
<comment type="subcellular location">
    <subcellularLocation>
        <location evidence="8">Cytoplasm</location>
    </subcellularLocation>
</comment>
<accession>A0A2Z4ND41</accession>
<evidence type="ECO:0000256" key="4">
    <source>
        <dbReference type="ARBA" id="ARBA00022884"/>
    </source>
</evidence>
<feature type="binding site" evidence="8">
    <location>
        <position position="108"/>
    </location>
    <ligand>
        <name>tRNA</name>
        <dbReference type="ChEBI" id="CHEBI:17843"/>
    </ligand>
</feature>
<evidence type="ECO:0000313" key="12">
    <source>
        <dbReference type="Proteomes" id="UP000250218"/>
    </source>
</evidence>
<feature type="binding site" evidence="8">
    <location>
        <position position="60"/>
    </location>
    <ligand>
        <name>tRNA</name>
        <dbReference type="ChEBI" id="CHEBI:17843"/>
    </ligand>
</feature>
<feature type="binding site" evidence="8">
    <location>
        <position position="62"/>
    </location>
    <ligand>
        <name>tRNA</name>
        <dbReference type="ChEBI" id="CHEBI:17843"/>
    </ligand>
</feature>
<dbReference type="GO" id="GO:0005737">
    <property type="term" value="C:cytoplasm"/>
    <property type="evidence" value="ECO:0007669"/>
    <property type="project" value="UniProtKB-SubCell"/>
</dbReference>
<dbReference type="PANTHER" id="PTHR17224:SF1">
    <property type="entry name" value="PEPTIDYL-TRNA HYDROLASE"/>
    <property type="match status" value="1"/>
</dbReference>
<dbReference type="GO" id="GO:0004045">
    <property type="term" value="F:peptidyl-tRNA hydrolase activity"/>
    <property type="evidence" value="ECO:0007669"/>
    <property type="project" value="UniProtKB-UniRule"/>
</dbReference>
<comment type="function">
    <text evidence="8">Catalyzes the release of premature peptidyl moieties from peptidyl-tRNA molecules trapped in stalled 50S ribosomal subunits, and thus maintains levels of free tRNAs and 50S ribosomes.</text>
</comment>
<dbReference type="InterPro" id="IPR001328">
    <property type="entry name" value="Pept_tRNA_hydro"/>
</dbReference>
<evidence type="ECO:0000256" key="9">
    <source>
        <dbReference type="RuleBase" id="RU000673"/>
    </source>
</evidence>
<comment type="function">
    <text evidence="8">Hydrolyzes ribosome-free peptidyl-tRNAs (with 1 or more amino acids incorporated), which drop off the ribosome during protein synthesis, or as a result of ribosome stalling.</text>
</comment>
<sequence>MKLIVGLGNPGPEYVKTRHNVGFMVIDKIAQTLDIELNEKKFNGIFFKNNDFILAKPLTYMNKSGDFVRSIMDYYEISPEDLIIVYDDMDLALGKVSIKQKGSSGGHNGMKDILLKVPNEDNSIKRLKIGIGRDSNAIDYVLGKFSFNEMQIIEKVLARASEALISFIYNDIRFVMNKFNGNL</sequence>
<dbReference type="InterPro" id="IPR036416">
    <property type="entry name" value="Pept_tRNA_hydro_sf"/>
</dbReference>
<comment type="similarity">
    <text evidence="5 8 10">Belongs to the PTH family.</text>
</comment>
<evidence type="ECO:0000256" key="8">
    <source>
        <dbReference type="HAMAP-Rule" id="MF_00083"/>
    </source>
</evidence>
<evidence type="ECO:0000256" key="3">
    <source>
        <dbReference type="ARBA" id="ARBA00022801"/>
    </source>
</evidence>
<reference evidence="12" key="1">
    <citation type="submission" date="2018-06" db="EMBL/GenBank/DDBJ databases">
        <title>Complete genome sequences of Mycoplasma anatis, M. anseris and M. cloacale type strains.</title>
        <authorList>
            <person name="Grozner D."/>
            <person name="Forro B."/>
            <person name="Sulyok K.M."/>
            <person name="Marton S."/>
            <person name="Kreizinger Z."/>
            <person name="Banyai K."/>
            <person name="Gyuranecz M."/>
        </authorList>
    </citation>
    <scope>NUCLEOTIDE SEQUENCE [LARGE SCALE GENOMIC DNA]</scope>
    <source>
        <strain evidence="12">ATCC 49234</strain>
    </source>
</reference>
<feature type="site" description="Discriminates between blocked and unblocked aminoacyl-tRNA" evidence="8">
    <location>
        <position position="9"/>
    </location>
</feature>
<dbReference type="Proteomes" id="UP000250218">
    <property type="component" value="Chromosome"/>
</dbReference>
<dbReference type="InterPro" id="IPR018171">
    <property type="entry name" value="Pept_tRNA_hydro_CS"/>
</dbReference>
<organism evidence="11 12">
    <name type="scientific">[Mycoplasma] anseris</name>
    <dbReference type="NCBI Taxonomy" id="92400"/>
    <lineage>
        <taxon>Bacteria</taxon>
        <taxon>Bacillati</taxon>
        <taxon>Mycoplasmatota</taxon>
        <taxon>Mycoplasmoidales</taxon>
        <taxon>Metamycoplasmataceae</taxon>
        <taxon>Metamycoplasma</taxon>
    </lineage>
</organism>
<keyword evidence="8" id="KW-0963">Cytoplasm</keyword>
<evidence type="ECO:0000256" key="10">
    <source>
        <dbReference type="RuleBase" id="RU004320"/>
    </source>
</evidence>
<evidence type="ECO:0000313" key="11">
    <source>
        <dbReference type="EMBL" id="AWX69488.1"/>
    </source>
</evidence>
<feature type="binding site" evidence="8">
    <location>
        <position position="14"/>
    </location>
    <ligand>
        <name>tRNA</name>
        <dbReference type="ChEBI" id="CHEBI:17843"/>
    </ligand>
</feature>
<dbReference type="PANTHER" id="PTHR17224">
    <property type="entry name" value="PEPTIDYL-TRNA HYDROLASE"/>
    <property type="match status" value="1"/>
</dbReference>
<comment type="catalytic activity">
    <reaction evidence="6 8 9">
        <text>an N-acyl-L-alpha-aminoacyl-tRNA + H2O = an N-acyl-L-amino acid + a tRNA + H(+)</text>
        <dbReference type="Rhea" id="RHEA:54448"/>
        <dbReference type="Rhea" id="RHEA-COMP:10123"/>
        <dbReference type="Rhea" id="RHEA-COMP:13883"/>
        <dbReference type="ChEBI" id="CHEBI:15377"/>
        <dbReference type="ChEBI" id="CHEBI:15378"/>
        <dbReference type="ChEBI" id="CHEBI:59874"/>
        <dbReference type="ChEBI" id="CHEBI:78442"/>
        <dbReference type="ChEBI" id="CHEBI:138191"/>
        <dbReference type="EC" id="3.1.1.29"/>
    </reaction>
</comment>
<dbReference type="AlphaFoldDB" id="A0A2Z4ND41"/>
<protein>
    <recommendedName>
        <fullName evidence="7 8">Peptidyl-tRNA hydrolase</fullName>
        <shortName evidence="8">Pth</shortName>
        <ecNumber evidence="1 8">3.1.1.29</ecNumber>
    </recommendedName>
</protein>
<proteinExistence type="inferred from homology"/>
<evidence type="ECO:0000256" key="7">
    <source>
        <dbReference type="ARBA" id="ARBA00050038"/>
    </source>
</evidence>
<evidence type="ECO:0000256" key="5">
    <source>
        <dbReference type="ARBA" id="ARBA00038063"/>
    </source>
</evidence>
<dbReference type="Gene3D" id="3.40.50.1470">
    <property type="entry name" value="Peptidyl-tRNA hydrolase"/>
    <property type="match status" value="1"/>
</dbReference>
<keyword evidence="12" id="KW-1185">Reference proteome</keyword>
<dbReference type="FunFam" id="3.40.50.1470:FF:000001">
    <property type="entry name" value="Peptidyl-tRNA hydrolase"/>
    <property type="match status" value="1"/>
</dbReference>
<dbReference type="HAMAP" id="MF_00083">
    <property type="entry name" value="Pept_tRNA_hydro_bact"/>
    <property type="match status" value="1"/>
</dbReference>
<dbReference type="EC" id="3.1.1.29" evidence="1 8"/>
<feature type="active site" description="Proton acceptor" evidence="8">
    <location>
        <position position="19"/>
    </location>
</feature>
<dbReference type="GO" id="GO:0072344">
    <property type="term" value="P:rescue of stalled ribosome"/>
    <property type="evidence" value="ECO:0007669"/>
    <property type="project" value="UniProtKB-UniRule"/>
</dbReference>
<keyword evidence="3 8" id="KW-0378">Hydrolase</keyword>
<dbReference type="Pfam" id="PF01195">
    <property type="entry name" value="Pept_tRNA_hydro"/>
    <property type="match status" value="1"/>
</dbReference>
<dbReference type="KEGG" id="mane:DP065_01845"/>
<name>A0A2Z4ND41_9BACT</name>